<name>A0A1T4NYN5_9FIRM</name>
<evidence type="ECO:0000313" key="2">
    <source>
        <dbReference type="EMBL" id="SJZ83818.1"/>
    </source>
</evidence>
<organism evidence="2 3">
    <name type="scientific">Selenihalanaerobacter shriftii</name>
    <dbReference type="NCBI Taxonomy" id="142842"/>
    <lineage>
        <taxon>Bacteria</taxon>
        <taxon>Bacillati</taxon>
        <taxon>Bacillota</taxon>
        <taxon>Clostridia</taxon>
        <taxon>Halanaerobiales</taxon>
        <taxon>Halobacteroidaceae</taxon>
        <taxon>Selenihalanaerobacter</taxon>
    </lineage>
</organism>
<reference evidence="3" key="1">
    <citation type="submission" date="2017-02" db="EMBL/GenBank/DDBJ databases">
        <authorList>
            <person name="Varghese N."/>
            <person name="Submissions S."/>
        </authorList>
    </citation>
    <scope>NUCLEOTIDE SEQUENCE [LARGE SCALE GENOMIC DNA]</scope>
    <source>
        <strain evidence="3">ATCC BAA-73</strain>
    </source>
</reference>
<evidence type="ECO:0000256" key="1">
    <source>
        <dbReference type="SAM" id="MobiDB-lite"/>
    </source>
</evidence>
<evidence type="ECO:0000313" key="3">
    <source>
        <dbReference type="Proteomes" id="UP000190625"/>
    </source>
</evidence>
<sequence>MKIIGFSAGAAGRESNIDREDDHEIESKVKNVAKQLSNL</sequence>
<dbReference type="AlphaFoldDB" id="A0A1T4NYN5"/>
<feature type="region of interest" description="Disordered" evidence="1">
    <location>
        <begin position="1"/>
        <end position="26"/>
    </location>
</feature>
<accession>A0A1T4NYN5</accession>
<protein>
    <submittedName>
        <fullName evidence="2">Uncharacterized protein</fullName>
    </submittedName>
</protein>
<dbReference type="Proteomes" id="UP000190625">
    <property type="component" value="Unassembled WGS sequence"/>
</dbReference>
<proteinExistence type="predicted"/>
<keyword evidence="3" id="KW-1185">Reference proteome</keyword>
<feature type="compositionally biased region" description="Basic and acidic residues" evidence="1">
    <location>
        <begin position="15"/>
        <end position="26"/>
    </location>
</feature>
<dbReference type="EMBL" id="FUWM01000016">
    <property type="protein sequence ID" value="SJZ83818.1"/>
    <property type="molecule type" value="Genomic_DNA"/>
</dbReference>
<gene>
    <name evidence="2" type="ORF">SAMN02745118_01970</name>
</gene>